<accession>A0A6P1V7S5</accession>
<dbReference type="Gene3D" id="2.60.40.2610">
    <property type="entry name" value="Outer membrane usher protein FimD, plug domain"/>
    <property type="match status" value="1"/>
</dbReference>
<dbReference type="Pfam" id="PF00577">
    <property type="entry name" value="Usher"/>
    <property type="match status" value="1"/>
</dbReference>
<evidence type="ECO:0000256" key="8">
    <source>
        <dbReference type="ARBA" id="ARBA00023237"/>
    </source>
</evidence>
<dbReference type="PANTHER" id="PTHR30451:SF20">
    <property type="entry name" value="FIMBRIAE USHER"/>
    <property type="match status" value="1"/>
</dbReference>
<keyword evidence="8" id="KW-0998">Cell outer membrane</keyword>
<dbReference type="Pfam" id="PF13954">
    <property type="entry name" value="PapC_N"/>
    <property type="match status" value="1"/>
</dbReference>
<evidence type="ECO:0000256" key="9">
    <source>
        <dbReference type="SAM" id="SignalP"/>
    </source>
</evidence>
<dbReference type="InterPro" id="IPR025949">
    <property type="entry name" value="PapC-like_C"/>
</dbReference>
<evidence type="ECO:0000256" key="1">
    <source>
        <dbReference type="ARBA" id="ARBA00004571"/>
    </source>
</evidence>
<evidence type="ECO:0000313" key="12">
    <source>
        <dbReference type="EMBL" id="QHS50220.1"/>
    </source>
</evidence>
<evidence type="ECO:0000256" key="3">
    <source>
        <dbReference type="ARBA" id="ARBA00022448"/>
    </source>
</evidence>
<feature type="chain" id="PRO_5026896420" evidence="9">
    <location>
        <begin position="40"/>
        <end position="865"/>
    </location>
</feature>
<feature type="signal peptide" evidence="9">
    <location>
        <begin position="1"/>
        <end position="39"/>
    </location>
</feature>
<protein>
    <submittedName>
        <fullName evidence="12">Fimbrial outer membrane usher protein</fullName>
    </submittedName>
</protein>
<dbReference type="Gene3D" id="2.60.40.3110">
    <property type="match status" value="1"/>
</dbReference>
<evidence type="ECO:0000259" key="10">
    <source>
        <dbReference type="Pfam" id="PF13953"/>
    </source>
</evidence>
<dbReference type="SUPFAM" id="SSF141729">
    <property type="entry name" value="FimD N-terminal domain-like"/>
    <property type="match status" value="1"/>
</dbReference>
<feature type="domain" description="PapC N-terminal" evidence="11">
    <location>
        <begin position="43"/>
        <end position="184"/>
    </location>
</feature>
<evidence type="ECO:0000313" key="13">
    <source>
        <dbReference type="Proteomes" id="UP000464389"/>
    </source>
</evidence>
<reference evidence="12 13" key="1">
    <citation type="submission" date="2020-01" db="EMBL/GenBank/DDBJ databases">
        <title>Bactrocera dorsalis gut bacteria genome.</title>
        <authorList>
            <person name="Zhang H."/>
            <person name="Cai Z."/>
        </authorList>
    </citation>
    <scope>NUCLEOTIDE SEQUENCE [LARGE SCALE GENOMIC DNA]</scope>
    <source>
        <strain evidence="12 13">BD177</strain>
        <plasmid evidence="12 13">unnamed3</plasmid>
    </source>
</reference>
<dbReference type="InterPro" id="IPR025885">
    <property type="entry name" value="PapC_N"/>
</dbReference>
<dbReference type="FunFam" id="2.60.40.3110:FF:000001">
    <property type="entry name" value="Putative fimbrial outer membrane usher"/>
    <property type="match status" value="1"/>
</dbReference>
<dbReference type="EMBL" id="CP048111">
    <property type="protein sequence ID" value="QHS50220.1"/>
    <property type="molecule type" value="Genomic_DNA"/>
</dbReference>
<dbReference type="NCBIfam" id="NF011784">
    <property type="entry name" value="PRK15248.1"/>
    <property type="match status" value="1"/>
</dbReference>
<geneLocation type="plasmid" evidence="12">
    <name>unnamed3</name>
</geneLocation>
<dbReference type="InterPro" id="IPR043142">
    <property type="entry name" value="PapC-like_C_sf"/>
</dbReference>
<dbReference type="Gene3D" id="2.60.40.2070">
    <property type="match status" value="1"/>
</dbReference>
<sequence>MRNTVYKKICCGHHFTRAYLNHILLTVSVVTICSPSVSAQDFYFDPDLLKGSALGQDMARFNQKSVAVQSGEYVLDVYVNNVLVSASETVAVMENADGRTEPCLTDDVINKSSIRKAGLPESDGHRCTPASDTGTGVLAEVDLSQSRLNLSVPQSGLLRNPRGFIPVESWDSGKMALFLRHNTNFTRTENTGSGFSYNYLWSNVNTGTNLGLWQLRHTSNLRYADSNISGSNYKYNTARTWGQRAVPGLESVLTVGDSYTSNSLFGSLSFNGIKLATDTRMWPQGKRGYAPEVRGVAATTARVVIRQQGRIVYETTVSPGSFVINDLFNTKSQGDLHVEVIEAGGNISTFTVPYSSVPDSVRPGNWEYSLSMGRVRNYYSVNNRFIEGTLQRGMSNMLTANSGLRFADDYQAALLGGVVATGLGAFGLNTTFSHARVENGQSESGWRAEASYSRTFDSGTNLVLAAYRYSTSGFRDLQDVLGVRRQSRGGAEYWSDTLRQRNKFSATISQPMNEWGMLNLSGSTADYYGGKGQVRQLQLGYNNNWKQLSYNLSIARQQTVLTNSRYYYSLSDNDYDTSNRPRYTENTISLGFSVPLNFGNSRSNLTFGLNKNRDTRSAQTGINGSVGEQGNFTYSFYGGAENYRNSGNATTWGGNVQQNTSVGAVRASMSAGKNYRQFGAGYSGTLVAHRGGGTAGPYASDTFAIVHAPGASGAIVKNGQGATIDRFGYAIHPSLTPYQYNNIGLDSRFIDADVELQGGSKKVVPYAGAMLVVTFETRYGRAVLITTQADGEIPPMGADVFDSRGNAIGMVGQGGQIYARVEENTGKLSVKWGPQAGQICDINYRLNNTDRQPVTQITLPCVRRK</sequence>
<dbReference type="Proteomes" id="UP000464389">
    <property type="component" value="Plasmid unnamed3"/>
</dbReference>
<evidence type="ECO:0000259" key="11">
    <source>
        <dbReference type="Pfam" id="PF13954"/>
    </source>
</evidence>
<keyword evidence="3" id="KW-0813">Transport</keyword>
<dbReference type="PANTHER" id="PTHR30451">
    <property type="entry name" value="OUTER MEMBRANE USHER PROTEIN"/>
    <property type="match status" value="1"/>
</dbReference>
<gene>
    <name evidence="12" type="ORF">GW952_31990</name>
</gene>
<keyword evidence="12" id="KW-0614">Plasmid</keyword>
<keyword evidence="6 9" id="KW-0732">Signal</keyword>
<dbReference type="AlphaFoldDB" id="A0A6P1V7S5"/>
<dbReference type="GO" id="GO:0009279">
    <property type="term" value="C:cell outer membrane"/>
    <property type="evidence" value="ECO:0007669"/>
    <property type="project" value="UniProtKB-SubCell"/>
</dbReference>
<keyword evidence="4" id="KW-1134">Transmembrane beta strand</keyword>
<comment type="subcellular location">
    <subcellularLocation>
        <location evidence="1">Cell outer membrane</location>
        <topology evidence="1">Multi-pass membrane protein</topology>
    </subcellularLocation>
</comment>
<dbReference type="GO" id="GO:0015473">
    <property type="term" value="F:fimbrial usher porin activity"/>
    <property type="evidence" value="ECO:0007669"/>
    <property type="project" value="InterPro"/>
</dbReference>
<dbReference type="Gene3D" id="3.10.20.410">
    <property type="match status" value="1"/>
</dbReference>
<dbReference type="InterPro" id="IPR037224">
    <property type="entry name" value="PapC_N_sf"/>
</dbReference>
<evidence type="ECO:0000256" key="2">
    <source>
        <dbReference type="ARBA" id="ARBA00008064"/>
    </source>
</evidence>
<dbReference type="RefSeq" id="WP_162122957.1">
    <property type="nucleotide sequence ID" value="NZ_CP048111.1"/>
</dbReference>
<proteinExistence type="inferred from homology"/>
<organism evidence="12 13">
    <name type="scientific">Klebsiella michiganensis</name>
    <dbReference type="NCBI Taxonomy" id="1134687"/>
    <lineage>
        <taxon>Bacteria</taxon>
        <taxon>Pseudomonadati</taxon>
        <taxon>Pseudomonadota</taxon>
        <taxon>Gammaproteobacteria</taxon>
        <taxon>Enterobacterales</taxon>
        <taxon>Enterobacteriaceae</taxon>
        <taxon>Klebsiella/Raoultella group</taxon>
        <taxon>Klebsiella</taxon>
    </lineage>
</organism>
<keyword evidence="5" id="KW-0812">Transmembrane</keyword>
<feature type="domain" description="PapC-like C-terminal" evidence="10">
    <location>
        <begin position="786"/>
        <end position="847"/>
    </location>
</feature>
<keyword evidence="7" id="KW-0472">Membrane</keyword>
<dbReference type="InterPro" id="IPR042186">
    <property type="entry name" value="FimD_plug_dom"/>
</dbReference>
<dbReference type="Pfam" id="PF13953">
    <property type="entry name" value="PapC_C"/>
    <property type="match status" value="1"/>
</dbReference>
<comment type="similarity">
    <text evidence="2">Belongs to the fimbrial export usher family.</text>
</comment>
<evidence type="ECO:0000256" key="4">
    <source>
        <dbReference type="ARBA" id="ARBA00022452"/>
    </source>
</evidence>
<dbReference type="GO" id="GO:0009297">
    <property type="term" value="P:pilus assembly"/>
    <property type="evidence" value="ECO:0007669"/>
    <property type="project" value="InterPro"/>
</dbReference>
<dbReference type="InterPro" id="IPR000015">
    <property type="entry name" value="Fimb_usher"/>
</dbReference>
<evidence type="ECO:0000256" key="7">
    <source>
        <dbReference type="ARBA" id="ARBA00023136"/>
    </source>
</evidence>
<name>A0A6P1V7S5_9ENTR</name>
<evidence type="ECO:0000256" key="5">
    <source>
        <dbReference type="ARBA" id="ARBA00022692"/>
    </source>
</evidence>
<evidence type="ECO:0000256" key="6">
    <source>
        <dbReference type="ARBA" id="ARBA00022729"/>
    </source>
</evidence>